<feature type="region of interest" description="Disordered" evidence="1">
    <location>
        <begin position="63"/>
        <end position="89"/>
    </location>
</feature>
<evidence type="ECO:0000256" key="2">
    <source>
        <dbReference type="SAM" id="Phobius"/>
    </source>
</evidence>
<dbReference type="EMBL" id="JACCCC010000001">
    <property type="protein sequence ID" value="NYE46465.1"/>
    <property type="molecule type" value="Genomic_DNA"/>
</dbReference>
<organism evidence="4 5">
    <name type="scientific">Spinactinospora alkalitolerans</name>
    <dbReference type="NCBI Taxonomy" id="687207"/>
    <lineage>
        <taxon>Bacteria</taxon>
        <taxon>Bacillati</taxon>
        <taxon>Actinomycetota</taxon>
        <taxon>Actinomycetes</taxon>
        <taxon>Streptosporangiales</taxon>
        <taxon>Nocardiopsidaceae</taxon>
        <taxon>Spinactinospora</taxon>
    </lineage>
</organism>
<dbReference type="PANTHER" id="PTHR40763">
    <property type="entry name" value="MEMBRANE PROTEIN-RELATED"/>
    <property type="match status" value="1"/>
</dbReference>
<feature type="transmembrane region" description="Helical" evidence="2">
    <location>
        <begin position="101"/>
        <end position="118"/>
    </location>
</feature>
<name>A0A852TSF4_9ACTN</name>
<feature type="compositionally biased region" description="Basic and acidic residues" evidence="1">
    <location>
        <begin position="12"/>
        <end position="22"/>
    </location>
</feature>
<comment type="caution">
    <text evidence="4">The sequence shown here is derived from an EMBL/GenBank/DDBJ whole genome shotgun (WGS) entry which is preliminary data.</text>
</comment>
<feature type="region of interest" description="Disordered" evidence="1">
    <location>
        <begin position="1"/>
        <end position="22"/>
    </location>
</feature>
<proteinExistence type="predicted"/>
<keyword evidence="2" id="KW-0472">Membrane</keyword>
<dbReference type="PANTHER" id="PTHR40763:SF4">
    <property type="entry name" value="DUF1707 DOMAIN-CONTAINING PROTEIN"/>
    <property type="match status" value="1"/>
</dbReference>
<sequence>MEAHPVPGEISSQDHIRAADADRDAVAERLATALAEGRLDLEEYDLRLSSAMRAATLGQLEPLTADLPLRQEARSPEPPASDAGSGDASPWREWFDEWRSWLGGAVIMVAIWGGTSLLNGEPQAFWPVLPLGIWAAILIAGLFWPQHDGCGGKSG</sequence>
<dbReference type="Proteomes" id="UP000589036">
    <property type="component" value="Unassembled WGS sequence"/>
</dbReference>
<evidence type="ECO:0000259" key="3">
    <source>
        <dbReference type="Pfam" id="PF08044"/>
    </source>
</evidence>
<evidence type="ECO:0000256" key="1">
    <source>
        <dbReference type="SAM" id="MobiDB-lite"/>
    </source>
</evidence>
<feature type="transmembrane region" description="Helical" evidence="2">
    <location>
        <begin position="124"/>
        <end position="144"/>
    </location>
</feature>
<reference evidence="4 5" key="1">
    <citation type="submission" date="2020-07" db="EMBL/GenBank/DDBJ databases">
        <title>Sequencing the genomes of 1000 actinobacteria strains.</title>
        <authorList>
            <person name="Klenk H.-P."/>
        </authorList>
    </citation>
    <scope>NUCLEOTIDE SEQUENCE [LARGE SCALE GENOMIC DNA]</scope>
    <source>
        <strain evidence="4 5">CXB654</strain>
    </source>
</reference>
<protein>
    <recommendedName>
        <fullName evidence="3">DUF1707 domain-containing protein</fullName>
    </recommendedName>
</protein>
<dbReference type="Pfam" id="PF08044">
    <property type="entry name" value="DUF1707"/>
    <property type="match status" value="1"/>
</dbReference>
<evidence type="ECO:0000313" key="5">
    <source>
        <dbReference type="Proteomes" id="UP000589036"/>
    </source>
</evidence>
<dbReference type="InterPro" id="IPR012551">
    <property type="entry name" value="DUF1707_SHOCT-like"/>
</dbReference>
<accession>A0A852TSF4</accession>
<keyword evidence="2" id="KW-1133">Transmembrane helix</keyword>
<feature type="domain" description="DUF1707" evidence="3">
    <location>
        <begin position="16"/>
        <end position="68"/>
    </location>
</feature>
<gene>
    <name evidence="4" type="ORF">HDA32_001585</name>
</gene>
<dbReference type="AlphaFoldDB" id="A0A852TSF4"/>
<evidence type="ECO:0000313" key="4">
    <source>
        <dbReference type="EMBL" id="NYE46465.1"/>
    </source>
</evidence>
<keyword evidence="2" id="KW-0812">Transmembrane</keyword>
<keyword evidence="5" id="KW-1185">Reference proteome</keyword>